<dbReference type="AlphaFoldDB" id="A0A382FNP5"/>
<organism evidence="2">
    <name type="scientific">marine metagenome</name>
    <dbReference type="NCBI Taxonomy" id="408172"/>
    <lineage>
        <taxon>unclassified sequences</taxon>
        <taxon>metagenomes</taxon>
        <taxon>ecological metagenomes</taxon>
    </lineage>
</organism>
<gene>
    <name evidence="2" type="ORF">METZ01_LOCUS216445</name>
</gene>
<keyword evidence="1" id="KW-0175">Coiled coil</keyword>
<feature type="coiled-coil region" evidence="1">
    <location>
        <begin position="13"/>
        <end position="61"/>
    </location>
</feature>
<evidence type="ECO:0000313" key="2">
    <source>
        <dbReference type="EMBL" id="SVB63591.1"/>
    </source>
</evidence>
<evidence type="ECO:0008006" key="3">
    <source>
        <dbReference type="Google" id="ProtNLM"/>
    </source>
</evidence>
<dbReference type="EMBL" id="UINC01050527">
    <property type="protein sequence ID" value="SVB63591.1"/>
    <property type="molecule type" value="Genomic_DNA"/>
</dbReference>
<reference evidence="2" key="1">
    <citation type="submission" date="2018-05" db="EMBL/GenBank/DDBJ databases">
        <authorList>
            <person name="Lanie J.A."/>
            <person name="Ng W.-L."/>
            <person name="Kazmierczak K.M."/>
            <person name="Andrzejewski T.M."/>
            <person name="Davidsen T.M."/>
            <person name="Wayne K.J."/>
            <person name="Tettelin H."/>
            <person name="Glass J.I."/>
            <person name="Rusch D."/>
            <person name="Podicherti R."/>
            <person name="Tsui H.-C.T."/>
            <person name="Winkler M.E."/>
        </authorList>
    </citation>
    <scope>NUCLEOTIDE SEQUENCE</scope>
</reference>
<name>A0A382FNP5_9ZZZZ</name>
<accession>A0A382FNP5</accession>
<sequence>MNNEHTGSLRGELDGLAQQLEELIATCSQLRSENEKLRLAEETLNVEKEELVSRNREAKRRIDLVVDRLRSAKTA</sequence>
<protein>
    <recommendedName>
        <fullName evidence="3">TIGR02449 family protein</fullName>
    </recommendedName>
</protein>
<proteinExistence type="predicted"/>
<evidence type="ECO:0000256" key="1">
    <source>
        <dbReference type="SAM" id="Coils"/>
    </source>
</evidence>